<dbReference type="PANTHER" id="PTHR30136:SF8">
    <property type="entry name" value="TRANSCRIPTIONAL REGULATORY PROTEIN"/>
    <property type="match status" value="1"/>
</dbReference>
<organism evidence="5 6">
    <name type="scientific">Rhodococcus oxybenzonivorans</name>
    <dbReference type="NCBI Taxonomy" id="1990687"/>
    <lineage>
        <taxon>Bacteria</taxon>
        <taxon>Bacillati</taxon>
        <taxon>Actinomycetota</taxon>
        <taxon>Actinomycetes</taxon>
        <taxon>Mycobacteriales</taxon>
        <taxon>Nocardiaceae</taxon>
        <taxon>Rhodococcus</taxon>
    </lineage>
</organism>
<evidence type="ECO:0000256" key="3">
    <source>
        <dbReference type="SAM" id="MobiDB-lite"/>
    </source>
</evidence>
<name>A0A2S2C720_9NOCA</name>
<keyword evidence="6" id="KW-1185">Reference proteome</keyword>
<evidence type="ECO:0000259" key="4">
    <source>
        <dbReference type="PROSITE" id="PS51078"/>
    </source>
</evidence>
<evidence type="ECO:0000313" key="5">
    <source>
        <dbReference type="EMBL" id="AWK76660.1"/>
    </source>
</evidence>
<keyword evidence="5" id="KW-0614">Plasmid</keyword>
<dbReference type="InterPro" id="IPR036388">
    <property type="entry name" value="WH-like_DNA-bd_sf"/>
</dbReference>
<dbReference type="PROSITE" id="PS51078">
    <property type="entry name" value="ICLR_ED"/>
    <property type="match status" value="1"/>
</dbReference>
<evidence type="ECO:0000313" key="6">
    <source>
        <dbReference type="Proteomes" id="UP000245711"/>
    </source>
</evidence>
<feature type="region of interest" description="Disordered" evidence="3">
    <location>
        <begin position="215"/>
        <end position="237"/>
    </location>
</feature>
<keyword evidence="2" id="KW-0804">Transcription</keyword>
<accession>A0A2S2C720</accession>
<dbReference type="InterPro" id="IPR014757">
    <property type="entry name" value="Tscrpt_reg_IclR_C"/>
</dbReference>
<evidence type="ECO:0000256" key="1">
    <source>
        <dbReference type="ARBA" id="ARBA00023015"/>
    </source>
</evidence>
<dbReference type="InterPro" id="IPR050707">
    <property type="entry name" value="HTH_MetabolicPath_Reg"/>
</dbReference>
<sequence>MLALRGPLRLADIDRAMGGPRRGLQRLLTSLEHAAVVWRDPDTKAYDLGMGLAILGSIASERTALPRLAPPHLRGIAEATGRTGMLLLRRDHDVVCAHSEVPSVGAALVLPVGRAIPLWSGAARAILAYLDREEVERVVPREKMQAELTDELATIRRQGWAMARGEVLSGALAVTVPVFDAAARPIACVGAMGYDVHDGGENWLPSVRSAAEALSDALGRQTNRGPRDDSPPAPVRR</sequence>
<dbReference type="InterPro" id="IPR036390">
    <property type="entry name" value="WH_DNA-bd_sf"/>
</dbReference>
<dbReference type="Gene3D" id="1.10.10.10">
    <property type="entry name" value="Winged helix-like DNA-binding domain superfamily/Winged helix DNA-binding domain"/>
    <property type="match status" value="1"/>
</dbReference>
<gene>
    <name evidence="5" type="ORF">CBI38_32050</name>
</gene>
<protein>
    <submittedName>
        <fullName evidence="5">IclR family transcriptional regulator</fullName>
    </submittedName>
</protein>
<dbReference type="SUPFAM" id="SSF55781">
    <property type="entry name" value="GAF domain-like"/>
    <property type="match status" value="1"/>
</dbReference>
<dbReference type="SUPFAM" id="SSF46785">
    <property type="entry name" value="Winged helix' DNA-binding domain"/>
    <property type="match status" value="1"/>
</dbReference>
<evidence type="ECO:0000256" key="2">
    <source>
        <dbReference type="ARBA" id="ARBA00023163"/>
    </source>
</evidence>
<dbReference type="AlphaFoldDB" id="A0A2S2C720"/>
<dbReference type="Gene3D" id="3.30.450.40">
    <property type="match status" value="1"/>
</dbReference>
<dbReference type="KEGG" id="roz:CBI38_32050"/>
<keyword evidence="1" id="KW-0805">Transcription regulation</keyword>
<dbReference type="Pfam" id="PF01614">
    <property type="entry name" value="IclR_C"/>
    <property type="match status" value="1"/>
</dbReference>
<dbReference type="GO" id="GO:0045892">
    <property type="term" value="P:negative regulation of DNA-templated transcription"/>
    <property type="evidence" value="ECO:0007669"/>
    <property type="project" value="TreeGrafter"/>
</dbReference>
<dbReference type="OrthoDB" id="60629at2"/>
<dbReference type="GO" id="GO:0003677">
    <property type="term" value="F:DNA binding"/>
    <property type="evidence" value="ECO:0007669"/>
    <property type="project" value="TreeGrafter"/>
</dbReference>
<feature type="domain" description="IclR-ED" evidence="4">
    <location>
        <begin position="51"/>
        <end position="220"/>
    </location>
</feature>
<dbReference type="GO" id="GO:0003700">
    <property type="term" value="F:DNA-binding transcription factor activity"/>
    <property type="evidence" value="ECO:0007669"/>
    <property type="project" value="TreeGrafter"/>
</dbReference>
<dbReference type="PANTHER" id="PTHR30136">
    <property type="entry name" value="HELIX-TURN-HELIX TRANSCRIPTIONAL REGULATOR, ICLR FAMILY"/>
    <property type="match status" value="1"/>
</dbReference>
<proteinExistence type="predicted"/>
<dbReference type="InterPro" id="IPR029016">
    <property type="entry name" value="GAF-like_dom_sf"/>
</dbReference>
<dbReference type="Proteomes" id="UP000245711">
    <property type="component" value="Plasmid pRB98"/>
</dbReference>
<reference evidence="5 6" key="1">
    <citation type="submission" date="2017-05" db="EMBL/GenBank/DDBJ databases">
        <title>Isolation of Rhodococcus sp. S2-17 biodegrading of BP-3.</title>
        <authorList>
            <person name="Lee Y."/>
            <person name="Kim K.H."/>
            <person name="Chun B.H."/>
            <person name="Jung H.S."/>
            <person name="Jeon C.O."/>
        </authorList>
    </citation>
    <scope>NUCLEOTIDE SEQUENCE [LARGE SCALE GENOMIC DNA]</scope>
    <source>
        <strain evidence="5 6">S2-17</strain>
        <plasmid evidence="6">prb98</plasmid>
    </source>
</reference>
<dbReference type="EMBL" id="CP021355">
    <property type="protein sequence ID" value="AWK76660.1"/>
    <property type="molecule type" value="Genomic_DNA"/>
</dbReference>
<geneLocation type="plasmid" evidence="6">
    <name>prb98</name>
</geneLocation>